<evidence type="ECO:0000256" key="1">
    <source>
        <dbReference type="SAM" id="MobiDB-lite"/>
    </source>
</evidence>
<accession>A0AAJ0HVM3</accession>
<feature type="compositionally biased region" description="Pro residues" evidence="1">
    <location>
        <begin position="255"/>
        <end position="281"/>
    </location>
</feature>
<dbReference type="AlphaFoldDB" id="A0AAJ0HVM3"/>
<keyword evidence="2" id="KW-1133">Transmembrane helix</keyword>
<feature type="compositionally biased region" description="Gly residues" evidence="1">
    <location>
        <begin position="36"/>
        <end position="61"/>
    </location>
</feature>
<organism evidence="3 4">
    <name type="scientific">Lasiosphaeria hispida</name>
    <dbReference type="NCBI Taxonomy" id="260671"/>
    <lineage>
        <taxon>Eukaryota</taxon>
        <taxon>Fungi</taxon>
        <taxon>Dikarya</taxon>
        <taxon>Ascomycota</taxon>
        <taxon>Pezizomycotina</taxon>
        <taxon>Sordariomycetes</taxon>
        <taxon>Sordariomycetidae</taxon>
        <taxon>Sordariales</taxon>
        <taxon>Lasiosphaeriaceae</taxon>
        <taxon>Lasiosphaeria</taxon>
    </lineage>
</organism>
<keyword evidence="4" id="KW-1185">Reference proteome</keyword>
<dbReference type="Proteomes" id="UP001275084">
    <property type="component" value="Unassembled WGS sequence"/>
</dbReference>
<feature type="compositionally biased region" description="Low complexity" evidence="1">
    <location>
        <begin position="62"/>
        <end position="100"/>
    </location>
</feature>
<proteinExistence type="predicted"/>
<feature type="region of interest" description="Disordered" evidence="1">
    <location>
        <begin position="1"/>
        <end position="20"/>
    </location>
</feature>
<gene>
    <name evidence="3" type="ORF">B0T25DRAFT_47554</name>
</gene>
<comment type="caution">
    <text evidence="3">The sequence shown here is derived from an EMBL/GenBank/DDBJ whole genome shotgun (WGS) entry which is preliminary data.</text>
</comment>
<sequence length="345" mass="34953">MILPRNLIAPRGNRVPELDPGAPIDYFLPLELRSPRGGGGGGSGGGGGGSSGGGGGGGRGGASSSSSSKSGGGSSSTSTSSSGSGSGTKSGSSGSSSKSGGSTVVIYNTGYGPYGSLLIPVWAIVLLVIIAIMILVFLSALVYYYGKEKKTGQKTRHGHVWWKAFTIPTLLFIPIKLYKHYQKRKADGSLTSTLLNAPAYTKIEPDHYAAPATTANASASYGDGGTGYNGALAPGKYDHHRLSTTTLGSTSTTPEPLPYVAAPPPYTSAPPPLPGQAPAPAPLGLGADYYAQHPLNTGSPQPSPGPAAVTFPTTATRPPVILDAAAPVHNPYSMSATYMPEGRPP</sequence>
<keyword evidence="2" id="KW-0812">Transmembrane</keyword>
<name>A0AAJ0HVM3_9PEZI</name>
<evidence type="ECO:0000256" key="2">
    <source>
        <dbReference type="SAM" id="Phobius"/>
    </source>
</evidence>
<feature type="transmembrane region" description="Helical" evidence="2">
    <location>
        <begin position="160"/>
        <end position="178"/>
    </location>
</feature>
<evidence type="ECO:0000313" key="3">
    <source>
        <dbReference type="EMBL" id="KAK3363561.1"/>
    </source>
</evidence>
<reference evidence="3" key="2">
    <citation type="submission" date="2023-06" db="EMBL/GenBank/DDBJ databases">
        <authorList>
            <consortium name="Lawrence Berkeley National Laboratory"/>
            <person name="Haridas S."/>
            <person name="Hensen N."/>
            <person name="Bonometti L."/>
            <person name="Westerberg I."/>
            <person name="Brannstrom I.O."/>
            <person name="Guillou S."/>
            <person name="Cros-Aarteil S."/>
            <person name="Calhoun S."/>
            <person name="Kuo A."/>
            <person name="Mondo S."/>
            <person name="Pangilinan J."/>
            <person name="Riley R."/>
            <person name="Labutti K."/>
            <person name="Andreopoulos B."/>
            <person name="Lipzen A."/>
            <person name="Chen C."/>
            <person name="Yanf M."/>
            <person name="Daum C."/>
            <person name="Ng V."/>
            <person name="Clum A."/>
            <person name="Steindorff A."/>
            <person name="Ohm R."/>
            <person name="Martin F."/>
            <person name="Silar P."/>
            <person name="Natvig D."/>
            <person name="Lalanne C."/>
            <person name="Gautier V."/>
            <person name="Ament-Velasquez S.L."/>
            <person name="Kruys A."/>
            <person name="Hutchinson M.I."/>
            <person name="Powell A.J."/>
            <person name="Barry K."/>
            <person name="Miller A.N."/>
            <person name="Grigoriev I.V."/>
            <person name="Debuchy R."/>
            <person name="Gladieux P."/>
            <person name="Thoren M.H."/>
            <person name="Johannesson H."/>
        </authorList>
    </citation>
    <scope>NUCLEOTIDE SEQUENCE</scope>
    <source>
        <strain evidence="3">CBS 955.72</strain>
    </source>
</reference>
<feature type="transmembrane region" description="Helical" evidence="2">
    <location>
        <begin position="117"/>
        <end position="145"/>
    </location>
</feature>
<feature type="compositionally biased region" description="Low complexity" evidence="1">
    <location>
        <begin position="243"/>
        <end position="254"/>
    </location>
</feature>
<feature type="region of interest" description="Disordered" evidence="1">
    <location>
        <begin position="30"/>
        <end position="100"/>
    </location>
</feature>
<dbReference type="EMBL" id="JAUIQD010000001">
    <property type="protein sequence ID" value="KAK3363561.1"/>
    <property type="molecule type" value="Genomic_DNA"/>
</dbReference>
<protein>
    <submittedName>
        <fullName evidence="3">Uncharacterized protein</fullName>
    </submittedName>
</protein>
<keyword evidence="2" id="KW-0472">Membrane</keyword>
<evidence type="ECO:0000313" key="4">
    <source>
        <dbReference type="Proteomes" id="UP001275084"/>
    </source>
</evidence>
<feature type="region of interest" description="Disordered" evidence="1">
    <location>
        <begin position="239"/>
        <end position="283"/>
    </location>
</feature>
<reference evidence="3" key="1">
    <citation type="journal article" date="2023" name="Mol. Phylogenet. Evol.">
        <title>Genome-scale phylogeny and comparative genomics of the fungal order Sordariales.</title>
        <authorList>
            <person name="Hensen N."/>
            <person name="Bonometti L."/>
            <person name="Westerberg I."/>
            <person name="Brannstrom I.O."/>
            <person name="Guillou S."/>
            <person name="Cros-Aarteil S."/>
            <person name="Calhoun S."/>
            <person name="Haridas S."/>
            <person name="Kuo A."/>
            <person name="Mondo S."/>
            <person name="Pangilinan J."/>
            <person name="Riley R."/>
            <person name="LaButti K."/>
            <person name="Andreopoulos B."/>
            <person name="Lipzen A."/>
            <person name="Chen C."/>
            <person name="Yan M."/>
            <person name="Daum C."/>
            <person name="Ng V."/>
            <person name="Clum A."/>
            <person name="Steindorff A."/>
            <person name="Ohm R.A."/>
            <person name="Martin F."/>
            <person name="Silar P."/>
            <person name="Natvig D.O."/>
            <person name="Lalanne C."/>
            <person name="Gautier V."/>
            <person name="Ament-Velasquez S.L."/>
            <person name="Kruys A."/>
            <person name="Hutchinson M.I."/>
            <person name="Powell A.J."/>
            <person name="Barry K."/>
            <person name="Miller A.N."/>
            <person name="Grigoriev I.V."/>
            <person name="Debuchy R."/>
            <person name="Gladieux P."/>
            <person name="Hiltunen Thoren M."/>
            <person name="Johannesson H."/>
        </authorList>
    </citation>
    <scope>NUCLEOTIDE SEQUENCE</scope>
    <source>
        <strain evidence="3">CBS 955.72</strain>
    </source>
</reference>